<keyword evidence="2" id="KW-1185">Reference proteome</keyword>
<evidence type="ECO:0000313" key="1">
    <source>
        <dbReference type="EMBL" id="KAK5964987.1"/>
    </source>
</evidence>
<dbReference type="EMBL" id="WIXE01025119">
    <property type="protein sequence ID" value="KAK5964987.1"/>
    <property type="molecule type" value="Genomic_DNA"/>
</dbReference>
<gene>
    <name evidence="1" type="ORF">GCK32_010959</name>
</gene>
<evidence type="ECO:0000313" key="2">
    <source>
        <dbReference type="Proteomes" id="UP001331761"/>
    </source>
</evidence>
<name>A0AAN8ESA6_TRICO</name>
<dbReference type="AlphaFoldDB" id="A0AAN8ESA6"/>
<organism evidence="1 2">
    <name type="scientific">Trichostrongylus colubriformis</name>
    <name type="common">Black scour worm</name>
    <dbReference type="NCBI Taxonomy" id="6319"/>
    <lineage>
        <taxon>Eukaryota</taxon>
        <taxon>Metazoa</taxon>
        <taxon>Ecdysozoa</taxon>
        <taxon>Nematoda</taxon>
        <taxon>Chromadorea</taxon>
        <taxon>Rhabditida</taxon>
        <taxon>Rhabditina</taxon>
        <taxon>Rhabditomorpha</taxon>
        <taxon>Strongyloidea</taxon>
        <taxon>Trichostrongylidae</taxon>
        <taxon>Trichostrongylus</taxon>
    </lineage>
</organism>
<sequence length="252" mass="30829">MGYLCYGGIFLVFFIWVSPTKSRYAGRKRFDIDMAKRIELSDLEGLDNYPVATDVPEVEMATMKQPYNFGSNLSRVDPVKGFTFYEKRFDPFMKRFDPHKKRFYPFTKRFDPYEKRFDPYMKRFDPYWKRLDRTYGNEDEADVRDKRFDPYSKRFDIYKRFDPYSKRLNALDQTETSSKRFEPFKRFEPYSKRFDIFKRFDPFPYSSSLSDYDFYPEVSKRFDPSYLEQYWGRLNAKRNIFDPYAYHVGFGR</sequence>
<dbReference type="Proteomes" id="UP001331761">
    <property type="component" value="Unassembled WGS sequence"/>
</dbReference>
<comment type="caution">
    <text evidence="1">The sequence shown here is derived from an EMBL/GenBank/DDBJ whole genome shotgun (WGS) entry which is preliminary data.</text>
</comment>
<accession>A0AAN8ESA6</accession>
<proteinExistence type="predicted"/>
<protein>
    <submittedName>
        <fullName evidence="1">Uncharacterized protein</fullName>
    </submittedName>
</protein>
<reference evidence="1 2" key="1">
    <citation type="submission" date="2019-10" db="EMBL/GenBank/DDBJ databases">
        <title>Assembly and Annotation for the nematode Trichostrongylus colubriformis.</title>
        <authorList>
            <person name="Martin J."/>
        </authorList>
    </citation>
    <scope>NUCLEOTIDE SEQUENCE [LARGE SCALE GENOMIC DNA]</scope>
    <source>
        <strain evidence="1">G859</strain>
        <tissue evidence="1">Whole worm</tissue>
    </source>
</reference>